<dbReference type="Pfam" id="PF24072">
    <property type="entry name" value="T7_gp14"/>
    <property type="match status" value="1"/>
</dbReference>
<gene>
    <name evidence="1" type="ORF">SAMN02983003_0620</name>
</gene>
<dbReference type="InterPro" id="IPR038996">
    <property type="entry name" value="Gp14"/>
</dbReference>
<accession>A0A1K2HTT0</accession>
<evidence type="ECO:0000313" key="2">
    <source>
        <dbReference type="Proteomes" id="UP000183447"/>
    </source>
</evidence>
<protein>
    <recommendedName>
        <fullName evidence="3">Internal virion protein B</fullName>
    </recommendedName>
</protein>
<organism evidence="1 2">
    <name type="scientific">Devosia enhydra</name>
    <dbReference type="NCBI Taxonomy" id="665118"/>
    <lineage>
        <taxon>Bacteria</taxon>
        <taxon>Pseudomonadati</taxon>
        <taxon>Pseudomonadota</taxon>
        <taxon>Alphaproteobacteria</taxon>
        <taxon>Hyphomicrobiales</taxon>
        <taxon>Devosiaceae</taxon>
        <taxon>Devosia</taxon>
    </lineage>
</organism>
<sequence>MGDPISMGLAAGQLVIGGIGALTQANNAKKAERAQKDTAQKQTAEVFLEVARQQLEVNRIANEQKSDRIRQANTDLAGARMSGMERGVSGTTMSQMIRNIAYLDGADVARMERNRLSNIAAGEASKRSAKNGFIESVNIAANQASAATTSAWLGFAGSGLQIAGNFYNQNTQLSAAQNNRGW</sequence>
<reference evidence="1 2" key="1">
    <citation type="submission" date="2016-11" db="EMBL/GenBank/DDBJ databases">
        <authorList>
            <person name="Jaros S."/>
            <person name="Januszkiewicz K."/>
            <person name="Wedrychowicz H."/>
        </authorList>
    </citation>
    <scope>NUCLEOTIDE SEQUENCE [LARGE SCALE GENOMIC DNA]</scope>
    <source>
        <strain evidence="1 2">ATCC 23634</strain>
    </source>
</reference>
<dbReference type="EMBL" id="FPKU01000001">
    <property type="protein sequence ID" value="SFZ81660.1"/>
    <property type="molecule type" value="Genomic_DNA"/>
</dbReference>
<proteinExistence type="predicted"/>
<dbReference type="STRING" id="665118.SAMN02983003_0620"/>
<dbReference type="AlphaFoldDB" id="A0A1K2HTT0"/>
<evidence type="ECO:0008006" key="3">
    <source>
        <dbReference type="Google" id="ProtNLM"/>
    </source>
</evidence>
<keyword evidence="2" id="KW-1185">Reference proteome</keyword>
<name>A0A1K2HTT0_9HYPH</name>
<dbReference type="Proteomes" id="UP000183447">
    <property type="component" value="Unassembled WGS sequence"/>
</dbReference>
<evidence type="ECO:0000313" key="1">
    <source>
        <dbReference type="EMBL" id="SFZ81660.1"/>
    </source>
</evidence>